<keyword evidence="2" id="KW-1134">Transmembrane beta strand</keyword>
<organism evidence="9 10">
    <name type="scientific">Salmonella phage vB_SalP_TR2</name>
    <dbReference type="NCBI Taxonomy" id="2812854"/>
    <lineage>
        <taxon>Viruses</taxon>
        <taxon>Duplodnaviria</taxon>
        <taxon>Heunggongvirae</taxon>
        <taxon>Uroviricota</taxon>
        <taxon>Caudoviricetes</taxon>
        <taxon>Schitoviridae</taxon>
        <taxon>Triduovirus</taxon>
        <taxon>Triduovirus Tr2</taxon>
    </lineage>
</organism>
<dbReference type="SUPFAM" id="SSF54523">
    <property type="entry name" value="Pili subunits"/>
    <property type="match status" value="1"/>
</dbReference>
<reference evidence="9" key="1">
    <citation type="submission" date="2021-01" db="EMBL/GenBank/DDBJ databases">
        <authorList>
            <person name="Shang Y."/>
        </authorList>
    </citation>
    <scope>NUCLEOTIDE SEQUENCE</scope>
</reference>
<protein>
    <submittedName>
        <fullName evidence="9">Agglutinating adhesin</fullName>
    </submittedName>
</protein>
<evidence type="ECO:0000256" key="7">
    <source>
        <dbReference type="SAM" id="MobiDB-lite"/>
    </source>
</evidence>
<evidence type="ECO:0000259" key="8">
    <source>
        <dbReference type="Pfam" id="PF03895"/>
    </source>
</evidence>
<dbReference type="GO" id="GO:0005615">
    <property type="term" value="C:extracellular space"/>
    <property type="evidence" value="ECO:0007669"/>
    <property type="project" value="TreeGrafter"/>
</dbReference>
<dbReference type="PANTHER" id="PTHR24023">
    <property type="entry name" value="COLLAGEN ALPHA"/>
    <property type="match status" value="1"/>
</dbReference>
<dbReference type="GO" id="GO:0030020">
    <property type="term" value="F:extracellular matrix structural constituent conferring tensile strength"/>
    <property type="evidence" value="ECO:0007669"/>
    <property type="project" value="TreeGrafter"/>
</dbReference>
<feature type="compositionally biased region" description="Low complexity" evidence="7">
    <location>
        <begin position="105"/>
        <end position="128"/>
    </location>
</feature>
<dbReference type="InterPro" id="IPR005594">
    <property type="entry name" value="YadA_C"/>
</dbReference>
<evidence type="ECO:0000313" key="9">
    <source>
        <dbReference type="EMBL" id="QSJ04000.1"/>
    </source>
</evidence>
<dbReference type="GeneID" id="65133638"/>
<keyword evidence="5" id="KW-0472">Membrane</keyword>
<dbReference type="Pfam" id="PF01391">
    <property type="entry name" value="Collagen"/>
    <property type="match status" value="2"/>
</dbReference>
<accession>A0A898KBA5</accession>
<name>A0A898KBA5_9CAUD</name>
<keyword evidence="10" id="KW-1185">Reference proteome</keyword>
<dbReference type="KEGG" id="vg:65133638"/>
<dbReference type="GO" id="GO:0030198">
    <property type="term" value="P:extracellular matrix organization"/>
    <property type="evidence" value="ECO:0007669"/>
    <property type="project" value="TreeGrafter"/>
</dbReference>
<keyword evidence="6" id="KW-0998">Cell outer membrane</keyword>
<dbReference type="InterPro" id="IPR008160">
    <property type="entry name" value="Collagen"/>
</dbReference>
<dbReference type="PANTHER" id="PTHR24023:SF1112">
    <property type="entry name" value="COL_CUTICLE_N DOMAIN-CONTAINING PROTEIN-RELATED"/>
    <property type="match status" value="1"/>
</dbReference>
<dbReference type="Proteomes" id="UP000662760">
    <property type="component" value="Segment"/>
</dbReference>
<feature type="compositionally biased region" description="Low complexity" evidence="7">
    <location>
        <begin position="137"/>
        <end position="146"/>
    </location>
</feature>
<dbReference type="Gene3D" id="3.30.1300.30">
    <property type="entry name" value="GSPII I/J protein-like"/>
    <property type="match status" value="1"/>
</dbReference>
<evidence type="ECO:0000256" key="5">
    <source>
        <dbReference type="ARBA" id="ARBA00023136"/>
    </source>
</evidence>
<dbReference type="InterPro" id="IPR045584">
    <property type="entry name" value="Pilin-like"/>
</dbReference>
<evidence type="ECO:0000256" key="4">
    <source>
        <dbReference type="ARBA" id="ARBA00022729"/>
    </source>
</evidence>
<keyword evidence="4" id="KW-0732">Signal</keyword>
<evidence type="ECO:0000256" key="3">
    <source>
        <dbReference type="ARBA" id="ARBA00022692"/>
    </source>
</evidence>
<keyword evidence="3" id="KW-0812">Transmembrane</keyword>
<evidence type="ECO:0000256" key="1">
    <source>
        <dbReference type="ARBA" id="ARBA00004442"/>
    </source>
</evidence>
<proteinExistence type="predicted"/>
<feature type="compositionally biased region" description="Basic and acidic residues" evidence="7">
    <location>
        <begin position="180"/>
        <end position="194"/>
    </location>
</feature>
<dbReference type="RefSeq" id="YP_010115034.1">
    <property type="nucleotide sequence ID" value="NC_055921.1"/>
</dbReference>
<evidence type="ECO:0000256" key="6">
    <source>
        <dbReference type="ARBA" id="ARBA00023237"/>
    </source>
</evidence>
<dbReference type="InterPro" id="IPR050149">
    <property type="entry name" value="Collagen_superfamily"/>
</dbReference>
<sequence>MKKILLAVGLVMASMSWANASTNNSNDVVVVGNGTGSVQVSQCASAWTCNNSSLNVSFEGDVDKVYVDGKATVIKGKDGKDGINGTNGKDGAQGIQGEKGDKGDTGATGAAGKDGINGTNGKDGVNGLDGKDGKDGLNGTNGTNGRDGIDGKDGAQGIQGEKGDKGETGAAGKDGLNGENGKDGAKGDKGDEGKQGIAGINGLNGKDADMTQVNANTEANKSISKRQDAFEKSTNQRFANMDKRIDENRKNASAGIAGVAAMANIPQVSQNSSFSVGAGVGSYDGEQGIAVGASARFNQNVVTKASVAGTTQNDFVFGAGVSYEW</sequence>
<feature type="domain" description="Trimeric autotransporter adhesin YadA-like C-terminal membrane anchor" evidence="8">
    <location>
        <begin position="266"/>
        <end position="325"/>
    </location>
</feature>
<evidence type="ECO:0000256" key="2">
    <source>
        <dbReference type="ARBA" id="ARBA00022452"/>
    </source>
</evidence>
<evidence type="ECO:0000313" key="10">
    <source>
        <dbReference type="Proteomes" id="UP000662760"/>
    </source>
</evidence>
<dbReference type="EMBL" id="MW544066">
    <property type="protein sequence ID" value="QSJ04000.1"/>
    <property type="molecule type" value="Genomic_DNA"/>
</dbReference>
<dbReference type="GO" id="GO:0031012">
    <property type="term" value="C:extracellular matrix"/>
    <property type="evidence" value="ECO:0007669"/>
    <property type="project" value="TreeGrafter"/>
</dbReference>
<feature type="region of interest" description="Disordered" evidence="7">
    <location>
        <begin position="77"/>
        <end position="209"/>
    </location>
</feature>
<comment type="subcellular location">
    <subcellularLocation>
        <location evidence="1">Cell outer membrane</location>
    </subcellularLocation>
</comment>
<dbReference type="Pfam" id="PF03895">
    <property type="entry name" value="YadA_anchor"/>
    <property type="match status" value="1"/>
</dbReference>